<dbReference type="InterPro" id="IPR036909">
    <property type="entry name" value="Cyt_c-like_dom_sf"/>
</dbReference>
<reference evidence="8 10" key="3">
    <citation type="submission" date="2016-11" db="EMBL/GenBank/DDBJ databases">
        <title>Whole genomes of Flavobacteriaceae.</title>
        <authorList>
            <person name="Stine C."/>
            <person name="Li C."/>
            <person name="Tadesse D."/>
        </authorList>
    </citation>
    <scope>NUCLEOTIDE SEQUENCE [LARGE SCALE GENOMIC DNA]</scope>
    <source>
        <strain evidence="8 10">ATCC BAA-2541</strain>
    </source>
</reference>
<dbReference type="InterPro" id="IPR009056">
    <property type="entry name" value="Cyt_c-like_dom"/>
</dbReference>
<comment type="caution">
    <text evidence="7">The sequence shown here is derived from an EMBL/GenBank/DDBJ whole genome shotgun (WGS) entry which is preliminary data.</text>
</comment>
<keyword evidence="5" id="KW-0472">Membrane</keyword>
<feature type="domain" description="Cytochrome c" evidence="6">
    <location>
        <begin position="51"/>
        <end position="133"/>
    </location>
</feature>
<evidence type="ECO:0000313" key="10">
    <source>
        <dbReference type="Proteomes" id="UP000198319"/>
    </source>
</evidence>
<dbReference type="SUPFAM" id="SSF46626">
    <property type="entry name" value="Cytochrome c"/>
    <property type="match status" value="1"/>
</dbReference>
<evidence type="ECO:0000256" key="2">
    <source>
        <dbReference type="ARBA" id="ARBA00022723"/>
    </source>
</evidence>
<evidence type="ECO:0000313" key="9">
    <source>
        <dbReference type="Proteomes" id="UP000180252"/>
    </source>
</evidence>
<keyword evidence="3 4" id="KW-0408">Iron</keyword>
<evidence type="ECO:0000313" key="7">
    <source>
        <dbReference type="EMBL" id="OHT46654.1"/>
    </source>
</evidence>
<sequence length="133" mass="15065">MKKIKQILLLSITLITILVAVILYQIKTYVPPAFNCRTPVPEFCGTPNLTEKATKGKEIFNSNCAACHKKHVRSTGPALSETDSLVFVKWLINKKGKINNTKIEEFGIDYHKATFSKVLHKEEIANLIEYCRN</sequence>
<organism evidence="7 9">
    <name type="scientific">Flavobacterium tructae</name>
    <dbReference type="NCBI Taxonomy" id="1114873"/>
    <lineage>
        <taxon>Bacteria</taxon>
        <taxon>Pseudomonadati</taxon>
        <taxon>Bacteroidota</taxon>
        <taxon>Flavobacteriia</taxon>
        <taxon>Flavobacteriales</taxon>
        <taxon>Flavobacteriaceae</taxon>
        <taxon>Flavobacterium</taxon>
    </lineage>
</organism>
<keyword evidence="5" id="KW-0812">Transmembrane</keyword>
<evidence type="ECO:0000313" key="8">
    <source>
        <dbReference type="EMBL" id="OXB20965.1"/>
    </source>
</evidence>
<dbReference type="GO" id="GO:0009055">
    <property type="term" value="F:electron transfer activity"/>
    <property type="evidence" value="ECO:0007669"/>
    <property type="project" value="InterPro"/>
</dbReference>
<gene>
    <name evidence="8" type="ORF">B0A71_05035</name>
    <name evidence="7" type="ORF">BHE19_03860</name>
</gene>
<evidence type="ECO:0000256" key="5">
    <source>
        <dbReference type="SAM" id="Phobius"/>
    </source>
</evidence>
<evidence type="ECO:0000256" key="1">
    <source>
        <dbReference type="ARBA" id="ARBA00022617"/>
    </source>
</evidence>
<evidence type="ECO:0000259" key="6">
    <source>
        <dbReference type="PROSITE" id="PS51007"/>
    </source>
</evidence>
<evidence type="ECO:0000256" key="4">
    <source>
        <dbReference type="PROSITE-ProRule" id="PRU00433"/>
    </source>
</evidence>
<feature type="transmembrane region" description="Helical" evidence="5">
    <location>
        <begin position="7"/>
        <end position="26"/>
    </location>
</feature>
<keyword evidence="1 4" id="KW-0349">Heme</keyword>
<dbReference type="Proteomes" id="UP000198319">
    <property type="component" value="Unassembled WGS sequence"/>
</dbReference>
<dbReference type="AlphaFoldDB" id="A0A1S1JAR8"/>
<name>A0A1S1JAR8_9FLAO</name>
<dbReference type="Proteomes" id="UP000180252">
    <property type="component" value="Unassembled WGS sequence"/>
</dbReference>
<dbReference type="EMBL" id="MUHG01000005">
    <property type="protein sequence ID" value="OXB20965.1"/>
    <property type="molecule type" value="Genomic_DNA"/>
</dbReference>
<keyword evidence="2 4" id="KW-0479">Metal-binding</keyword>
<evidence type="ECO:0000256" key="3">
    <source>
        <dbReference type="ARBA" id="ARBA00023004"/>
    </source>
</evidence>
<protein>
    <recommendedName>
        <fullName evidence="6">Cytochrome c domain-containing protein</fullName>
    </recommendedName>
</protein>
<dbReference type="PROSITE" id="PS51007">
    <property type="entry name" value="CYTC"/>
    <property type="match status" value="1"/>
</dbReference>
<dbReference type="RefSeq" id="WP_070906345.1">
    <property type="nucleotide sequence ID" value="NZ_MIKE01000011.1"/>
</dbReference>
<reference evidence="7" key="1">
    <citation type="submission" date="2016-09" db="EMBL/GenBank/DDBJ databases">
        <authorList>
            <person name="Capua I."/>
            <person name="De Benedictis P."/>
            <person name="Joannis T."/>
            <person name="Lombin L.H."/>
            <person name="Cattoli G."/>
        </authorList>
    </citation>
    <scope>NUCLEOTIDE SEQUENCE [LARGE SCALE GENOMIC DNA]</scope>
    <source>
        <strain evidence="7">MSU</strain>
    </source>
</reference>
<dbReference type="EMBL" id="MIKE01000011">
    <property type="protein sequence ID" value="OHT46654.1"/>
    <property type="molecule type" value="Genomic_DNA"/>
</dbReference>
<dbReference type="OrthoDB" id="955119at2"/>
<dbReference type="GO" id="GO:0046872">
    <property type="term" value="F:metal ion binding"/>
    <property type="evidence" value="ECO:0007669"/>
    <property type="project" value="UniProtKB-KW"/>
</dbReference>
<keyword evidence="10" id="KW-1185">Reference proteome</keyword>
<proteinExistence type="predicted"/>
<dbReference type="GO" id="GO:0020037">
    <property type="term" value="F:heme binding"/>
    <property type="evidence" value="ECO:0007669"/>
    <property type="project" value="InterPro"/>
</dbReference>
<reference evidence="9" key="2">
    <citation type="submission" date="2016-09" db="EMBL/GenBank/DDBJ databases">
        <authorList>
            <person name="Chen S."/>
            <person name="Walker E."/>
        </authorList>
    </citation>
    <scope>NUCLEOTIDE SEQUENCE [LARGE SCALE GENOMIC DNA]</scope>
    <source>
        <strain evidence="9">MSU</strain>
    </source>
</reference>
<dbReference type="Pfam" id="PF00034">
    <property type="entry name" value="Cytochrom_C"/>
    <property type="match status" value="1"/>
</dbReference>
<keyword evidence="5" id="KW-1133">Transmembrane helix</keyword>
<accession>A0A1S1JAR8</accession>
<dbReference type="Gene3D" id="1.10.760.10">
    <property type="entry name" value="Cytochrome c-like domain"/>
    <property type="match status" value="1"/>
</dbReference>
<dbReference type="STRING" id="1278819.BHE19_03860"/>